<dbReference type="Pfam" id="PF05099">
    <property type="entry name" value="TerB"/>
    <property type="match status" value="1"/>
</dbReference>
<dbReference type="Proteomes" id="UP000500791">
    <property type="component" value="Chromosome"/>
</dbReference>
<organism evidence="2 3">
    <name type="scientific">Pontivivens nitratireducens</name>
    <dbReference type="NCBI Taxonomy" id="2758038"/>
    <lineage>
        <taxon>Bacteria</taxon>
        <taxon>Pseudomonadati</taxon>
        <taxon>Pseudomonadota</taxon>
        <taxon>Alphaproteobacteria</taxon>
        <taxon>Rhodobacterales</taxon>
        <taxon>Paracoccaceae</taxon>
        <taxon>Pontivivens</taxon>
    </lineage>
</organism>
<dbReference type="CDD" id="cd07313">
    <property type="entry name" value="terB_like_2"/>
    <property type="match status" value="1"/>
</dbReference>
<gene>
    <name evidence="2" type="ORF">G8E03_07935</name>
</gene>
<dbReference type="Gene3D" id="1.10.3680.10">
    <property type="entry name" value="TerB-like"/>
    <property type="match status" value="1"/>
</dbReference>
<evidence type="ECO:0000313" key="2">
    <source>
        <dbReference type="EMBL" id="QIK40703.1"/>
    </source>
</evidence>
<dbReference type="InterPro" id="IPR029024">
    <property type="entry name" value="TerB-like"/>
</dbReference>
<dbReference type="KEGG" id="mon:G8E03_07935"/>
<evidence type="ECO:0000313" key="3">
    <source>
        <dbReference type="Proteomes" id="UP000500791"/>
    </source>
</evidence>
<dbReference type="RefSeq" id="WP_166190442.1">
    <property type="nucleotide sequence ID" value="NZ_CP049811.1"/>
</dbReference>
<proteinExistence type="predicted"/>
<name>A0A6G7VKS8_9RHOB</name>
<dbReference type="InterPro" id="IPR007791">
    <property type="entry name" value="DjlA_N"/>
</dbReference>
<protein>
    <submittedName>
        <fullName evidence="2">TerB family tellurite resistance protein</fullName>
    </submittedName>
</protein>
<keyword evidence="3" id="KW-1185">Reference proteome</keyword>
<dbReference type="EMBL" id="CP049811">
    <property type="protein sequence ID" value="QIK40703.1"/>
    <property type="molecule type" value="Genomic_DNA"/>
</dbReference>
<feature type="domain" description="Co-chaperone DjlA N-terminal" evidence="1">
    <location>
        <begin position="24"/>
        <end position="141"/>
    </location>
</feature>
<evidence type="ECO:0000259" key="1">
    <source>
        <dbReference type="Pfam" id="PF05099"/>
    </source>
</evidence>
<reference evidence="2 3" key="1">
    <citation type="submission" date="2020-03" db="EMBL/GenBank/DDBJ databases">
        <title>Complete genome sequence of Monaibacterium sp. ALG8 with diverse plasmids.</title>
        <authorList>
            <person name="Sun C."/>
        </authorList>
    </citation>
    <scope>NUCLEOTIDE SEQUENCE [LARGE SCALE GENOMIC DNA]</scope>
    <source>
        <strain evidence="2 3">ALG8</strain>
    </source>
</reference>
<dbReference type="SUPFAM" id="SSF158682">
    <property type="entry name" value="TerB-like"/>
    <property type="match status" value="1"/>
</dbReference>
<sequence>MFADLLRKLTGTPDDTTLDANDARLAMAALLVRVARADDLYHPAEVARIDAVLRHRYDLIEADAVSLRTEAEALEAQASDTVRFTRLIKDAVPYEERDAVIEAMWYVALSDDDRSEDENALLRMVANLIGVTDRDSALARQRAANRL</sequence>
<accession>A0A6G7VKS8</accession>
<dbReference type="AlphaFoldDB" id="A0A6G7VKS8"/>